<protein>
    <submittedName>
        <fullName evidence="1">Uncharacterized protein</fullName>
    </submittedName>
</protein>
<sequence length="73" mass="8568">MHIVVQIIILIEGENTSTTHESPVQKQRACPFKESQEEMCKLFVWWKPWLERCHQSLAESQTQAKHEHKLAAL</sequence>
<dbReference type="Proteomes" id="UP000694892">
    <property type="component" value="Chromosome 1L"/>
</dbReference>
<name>A0A974I5J0_XENLA</name>
<evidence type="ECO:0000313" key="2">
    <source>
        <dbReference type="Proteomes" id="UP000694892"/>
    </source>
</evidence>
<dbReference type="EMBL" id="CM004466">
    <property type="protein sequence ID" value="OCU02004.1"/>
    <property type="molecule type" value="Genomic_DNA"/>
</dbReference>
<evidence type="ECO:0000313" key="1">
    <source>
        <dbReference type="EMBL" id="OCU02004.1"/>
    </source>
</evidence>
<dbReference type="AlphaFoldDB" id="A0A974I5J0"/>
<accession>A0A974I5J0</accession>
<proteinExistence type="predicted"/>
<gene>
    <name evidence="1" type="ORF">XELAEV_18007764mg</name>
</gene>
<organism evidence="1 2">
    <name type="scientific">Xenopus laevis</name>
    <name type="common">African clawed frog</name>
    <dbReference type="NCBI Taxonomy" id="8355"/>
    <lineage>
        <taxon>Eukaryota</taxon>
        <taxon>Metazoa</taxon>
        <taxon>Chordata</taxon>
        <taxon>Craniata</taxon>
        <taxon>Vertebrata</taxon>
        <taxon>Euteleostomi</taxon>
        <taxon>Amphibia</taxon>
        <taxon>Batrachia</taxon>
        <taxon>Anura</taxon>
        <taxon>Pipoidea</taxon>
        <taxon>Pipidae</taxon>
        <taxon>Xenopodinae</taxon>
        <taxon>Xenopus</taxon>
        <taxon>Xenopus</taxon>
    </lineage>
</organism>
<reference evidence="2" key="1">
    <citation type="journal article" date="2016" name="Nature">
        <title>Genome evolution in the allotetraploid frog Xenopus laevis.</title>
        <authorList>
            <person name="Session A.M."/>
            <person name="Uno Y."/>
            <person name="Kwon T."/>
            <person name="Chapman J.A."/>
            <person name="Toyoda A."/>
            <person name="Takahashi S."/>
            <person name="Fukui A."/>
            <person name="Hikosaka A."/>
            <person name="Suzuki A."/>
            <person name="Kondo M."/>
            <person name="van Heeringen S.J."/>
            <person name="Quigley I."/>
            <person name="Heinz S."/>
            <person name="Ogino H."/>
            <person name="Ochi H."/>
            <person name="Hellsten U."/>
            <person name="Lyons J.B."/>
            <person name="Simakov O."/>
            <person name="Putnam N."/>
            <person name="Stites J."/>
            <person name="Kuroki Y."/>
            <person name="Tanaka T."/>
            <person name="Michiue T."/>
            <person name="Watanabe M."/>
            <person name="Bogdanovic O."/>
            <person name="Lister R."/>
            <person name="Georgiou G."/>
            <person name="Paranjpe S.S."/>
            <person name="van Kruijsbergen I."/>
            <person name="Shu S."/>
            <person name="Carlson J."/>
            <person name="Kinoshita T."/>
            <person name="Ohta Y."/>
            <person name="Mawaribuchi S."/>
            <person name="Jenkins J."/>
            <person name="Grimwood J."/>
            <person name="Schmutz J."/>
            <person name="Mitros T."/>
            <person name="Mozaffari S.V."/>
            <person name="Suzuki Y."/>
            <person name="Haramoto Y."/>
            <person name="Yamamoto T.S."/>
            <person name="Takagi C."/>
            <person name="Heald R."/>
            <person name="Miller K."/>
            <person name="Haudenschild C."/>
            <person name="Kitzman J."/>
            <person name="Nakayama T."/>
            <person name="Izutsu Y."/>
            <person name="Robert J."/>
            <person name="Fortriede J."/>
            <person name="Burns K."/>
            <person name="Lotay V."/>
            <person name="Karimi K."/>
            <person name="Yasuoka Y."/>
            <person name="Dichmann D.S."/>
            <person name="Flajnik M.F."/>
            <person name="Houston D.W."/>
            <person name="Shendure J."/>
            <person name="DuPasquier L."/>
            <person name="Vize P.D."/>
            <person name="Zorn A.M."/>
            <person name="Ito M."/>
            <person name="Marcotte E.M."/>
            <person name="Wallingford J.B."/>
            <person name="Ito Y."/>
            <person name="Asashima M."/>
            <person name="Ueno N."/>
            <person name="Matsuda Y."/>
            <person name="Veenstra G.J."/>
            <person name="Fujiyama A."/>
            <person name="Harland R.M."/>
            <person name="Taira M."/>
            <person name="Rokhsar D.S."/>
        </authorList>
    </citation>
    <scope>NUCLEOTIDE SEQUENCE [LARGE SCALE GENOMIC DNA]</scope>
    <source>
        <strain evidence="2">J</strain>
    </source>
</reference>